<feature type="compositionally biased region" description="Low complexity" evidence="1">
    <location>
        <begin position="175"/>
        <end position="188"/>
    </location>
</feature>
<proteinExistence type="predicted"/>
<feature type="region of interest" description="Disordered" evidence="1">
    <location>
        <begin position="127"/>
        <end position="227"/>
    </location>
</feature>
<dbReference type="OrthoDB" id="2402960at2759"/>
<evidence type="ECO:0000313" key="3">
    <source>
        <dbReference type="Proteomes" id="UP000799437"/>
    </source>
</evidence>
<reference evidence="2" key="1">
    <citation type="journal article" date="2020" name="Stud. Mycol.">
        <title>101 Dothideomycetes genomes: a test case for predicting lifestyles and emergence of pathogens.</title>
        <authorList>
            <person name="Haridas S."/>
            <person name="Albert R."/>
            <person name="Binder M."/>
            <person name="Bloem J."/>
            <person name="Labutti K."/>
            <person name="Salamov A."/>
            <person name="Andreopoulos B."/>
            <person name="Baker S."/>
            <person name="Barry K."/>
            <person name="Bills G."/>
            <person name="Bluhm B."/>
            <person name="Cannon C."/>
            <person name="Castanera R."/>
            <person name="Culley D."/>
            <person name="Daum C."/>
            <person name="Ezra D."/>
            <person name="Gonzalez J."/>
            <person name="Henrissat B."/>
            <person name="Kuo A."/>
            <person name="Liang C."/>
            <person name="Lipzen A."/>
            <person name="Lutzoni F."/>
            <person name="Magnuson J."/>
            <person name="Mondo S."/>
            <person name="Nolan M."/>
            <person name="Ohm R."/>
            <person name="Pangilinan J."/>
            <person name="Park H.-J."/>
            <person name="Ramirez L."/>
            <person name="Alfaro M."/>
            <person name="Sun H."/>
            <person name="Tritt A."/>
            <person name="Yoshinaga Y."/>
            <person name="Zwiers L.-H."/>
            <person name="Turgeon B."/>
            <person name="Goodwin S."/>
            <person name="Spatafora J."/>
            <person name="Crous P."/>
            <person name="Grigoriev I."/>
        </authorList>
    </citation>
    <scope>NUCLEOTIDE SEQUENCE</scope>
    <source>
        <strain evidence="2">CBS 121739</strain>
    </source>
</reference>
<organism evidence="2 3">
    <name type="scientific">Pseudovirgaria hyperparasitica</name>
    <dbReference type="NCBI Taxonomy" id="470096"/>
    <lineage>
        <taxon>Eukaryota</taxon>
        <taxon>Fungi</taxon>
        <taxon>Dikarya</taxon>
        <taxon>Ascomycota</taxon>
        <taxon>Pezizomycotina</taxon>
        <taxon>Dothideomycetes</taxon>
        <taxon>Dothideomycetes incertae sedis</taxon>
        <taxon>Acrospermales</taxon>
        <taxon>Acrospermaceae</taxon>
        <taxon>Pseudovirgaria</taxon>
    </lineage>
</organism>
<sequence length="479" mass="51352">MRSSRWAPKPVPGAENENKIAPEVKSQEQPAPAPALQLAPAMQEPAPLGTETIAEPLPQEIQSVCNFHPYVAFGLTTNKQTFDAYDPMMDEFSQTREDDDLFADDVVPVVDASTVVIEAPSEAVVPDIKSIPTGPAAHSRGRGGRGRGRGRGSNHIHHNEKKDIAEGNTVEKENGAGVATTTANATATMSSPTDDAKETPVQPPRKEGAVRGDRSKTGGVKKAKLTEAELSAKMASMSLLNATKLAAHTRAEADRRESDEREARAAEESQKRRAATAAKQKVERATRTEMLGEREKNRQRKMNALTGREWDAEKEEGFGGTGDEARRGNRRGAYGGVVQDRRPQATETSEGGVEDVNSHSASGPASRGRGKGRGRGDRGGRGVRGGRGDTNGSAPRKDQNQVPPPSANDFPDLPPSTKPAQTDSGAPNPMTFPKKAQLEKTVDTEAKKVSETAVPWSPDTPVDGSKRSWADQVEREGNR</sequence>
<feature type="compositionally biased region" description="Basic and acidic residues" evidence="1">
    <location>
        <begin position="160"/>
        <end position="174"/>
    </location>
</feature>
<feature type="compositionally biased region" description="Basic and acidic residues" evidence="1">
    <location>
        <begin position="464"/>
        <end position="479"/>
    </location>
</feature>
<feature type="region of interest" description="Disordered" evidence="1">
    <location>
        <begin position="246"/>
        <end position="479"/>
    </location>
</feature>
<feature type="compositionally biased region" description="Pro residues" evidence="1">
    <location>
        <begin position="402"/>
        <end position="417"/>
    </location>
</feature>
<name>A0A6A6W404_9PEZI</name>
<feature type="compositionally biased region" description="Basic and acidic residues" evidence="1">
    <location>
        <begin position="16"/>
        <end position="26"/>
    </location>
</feature>
<keyword evidence="3" id="KW-1185">Reference proteome</keyword>
<feature type="compositionally biased region" description="Basic residues" evidence="1">
    <location>
        <begin position="139"/>
        <end position="159"/>
    </location>
</feature>
<feature type="compositionally biased region" description="Basic and acidic residues" evidence="1">
    <location>
        <begin position="280"/>
        <end position="296"/>
    </location>
</feature>
<evidence type="ECO:0000313" key="2">
    <source>
        <dbReference type="EMBL" id="KAF2755771.1"/>
    </source>
</evidence>
<accession>A0A6A6W404</accession>
<feature type="compositionally biased region" description="Basic and acidic residues" evidence="1">
    <location>
        <begin position="194"/>
        <end position="216"/>
    </location>
</feature>
<gene>
    <name evidence="2" type="ORF">EJ05DRAFT_503223</name>
</gene>
<dbReference type="AlphaFoldDB" id="A0A6A6W404"/>
<dbReference type="RefSeq" id="XP_033598222.1">
    <property type="nucleotide sequence ID" value="XM_033747392.1"/>
</dbReference>
<feature type="region of interest" description="Disordered" evidence="1">
    <location>
        <begin position="1"/>
        <end position="53"/>
    </location>
</feature>
<feature type="compositionally biased region" description="Basic and acidic residues" evidence="1">
    <location>
        <begin position="436"/>
        <end position="450"/>
    </location>
</feature>
<evidence type="ECO:0000256" key="1">
    <source>
        <dbReference type="SAM" id="MobiDB-lite"/>
    </source>
</evidence>
<dbReference type="EMBL" id="ML996577">
    <property type="protein sequence ID" value="KAF2755771.1"/>
    <property type="molecule type" value="Genomic_DNA"/>
</dbReference>
<feature type="compositionally biased region" description="Basic and acidic residues" evidence="1">
    <location>
        <begin position="308"/>
        <end position="327"/>
    </location>
</feature>
<feature type="compositionally biased region" description="Basic and acidic residues" evidence="1">
    <location>
        <begin position="249"/>
        <end position="271"/>
    </location>
</feature>
<feature type="compositionally biased region" description="Low complexity" evidence="1">
    <location>
        <begin position="27"/>
        <end position="48"/>
    </location>
</feature>
<dbReference type="Proteomes" id="UP000799437">
    <property type="component" value="Unassembled WGS sequence"/>
</dbReference>
<dbReference type="GeneID" id="54488446"/>
<protein>
    <submittedName>
        <fullName evidence="2">Uncharacterized protein</fullName>
    </submittedName>
</protein>